<keyword evidence="4" id="KW-0539">Nucleus</keyword>
<dbReference type="Pfam" id="PF05291">
    <property type="entry name" value="Bystin"/>
    <property type="match status" value="1"/>
</dbReference>
<name>A0A6G0TPS7_APHGL</name>
<evidence type="ECO:0000256" key="6">
    <source>
        <dbReference type="SAM" id="MobiDB-lite"/>
    </source>
</evidence>
<dbReference type="Proteomes" id="UP000475862">
    <property type="component" value="Unassembled WGS sequence"/>
</dbReference>
<evidence type="ECO:0000256" key="5">
    <source>
        <dbReference type="ARBA" id="ARBA00074032"/>
    </source>
</evidence>
<evidence type="ECO:0000313" key="7">
    <source>
        <dbReference type="EMBL" id="KAE9536724.1"/>
    </source>
</evidence>
<evidence type="ECO:0000256" key="4">
    <source>
        <dbReference type="ARBA" id="ARBA00023242"/>
    </source>
</evidence>
<accession>A0A6G0TPS7</accession>
<feature type="compositionally biased region" description="Acidic residues" evidence="6">
    <location>
        <begin position="89"/>
        <end position="106"/>
    </location>
</feature>
<comment type="similarity">
    <text evidence="2">Belongs to the bystin family.</text>
</comment>
<dbReference type="InterPro" id="IPR007955">
    <property type="entry name" value="Bystin"/>
</dbReference>
<dbReference type="GO" id="GO:0005737">
    <property type="term" value="C:cytoplasm"/>
    <property type="evidence" value="ECO:0007669"/>
    <property type="project" value="TreeGrafter"/>
</dbReference>
<feature type="region of interest" description="Disordered" evidence="6">
    <location>
        <begin position="64"/>
        <end position="106"/>
    </location>
</feature>
<reference evidence="7 8" key="1">
    <citation type="submission" date="2019-08" db="EMBL/GenBank/DDBJ databases">
        <title>The genome of the soybean aphid Biotype 1, its phylome, world population structure and adaptation to the North American continent.</title>
        <authorList>
            <person name="Giordano R."/>
            <person name="Donthu R.K."/>
            <person name="Hernandez A.G."/>
            <person name="Wright C.L."/>
            <person name="Zimin A.V."/>
        </authorList>
    </citation>
    <scope>NUCLEOTIDE SEQUENCE [LARGE SCALE GENOMIC DNA]</scope>
    <source>
        <tissue evidence="7">Whole aphids</tissue>
    </source>
</reference>
<keyword evidence="3" id="KW-0690">Ribosome biogenesis</keyword>
<protein>
    <recommendedName>
        <fullName evidence="5">Bystin</fullName>
    </recommendedName>
</protein>
<proteinExistence type="inferred from homology"/>
<evidence type="ECO:0000256" key="1">
    <source>
        <dbReference type="ARBA" id="ARBA00004604"/>
    </source>
</evidence>
<dbReference type="GO" id="GO:0005730">
    <property type="term" value="C:nucleolus"/>
    <property type="evidence" value="ECO:0007669"/>
    <property type="project" value="UniProtKB-SubCell"/>
</dbReference>
<evidence type="ECO:0000256" key="3">
    <source>
        <dbReference type="ARBA" id="ARBA00022517"/>
    </source>
</evidence>
<sequence length="425" mass="48851">MGKTKKKNSRGGVDSIKPYPNLADQIVGDRVVSKKKEPKIRLRQDENEEVIGSQLSKRILDQVREQKQEITDSDGTDKNLLTSLGSGSDSEEDEEDKPIFGEGEDEDYYEQLEINADDEKALEMFMSKKPEARLTLADMIMEKITEKQTEIQTQFTDAESVQLQDVDPRVIQMYKGVKQVLSTYRSGKLPKAFKLIPKLRNWEQILYITEPSTWSAAAMYQGIRIFASNLKENMAQRFYNLVLLPRVRDDIDEYKKLNFHLYQALKKALFKPGAFMKGILIPLCESGTCTLREAIIIGSVIGKNSIPMLHSAAAILKLAEMEYNGATSIFLRILFDKKYALPYRVVDAVVFHFLRFEHDDRELPVLWHQSLLTFAQRYKTDISSEQKKALLKLLRTKSHHTITPDIRRELESSTCRDIEMPEPMC</sequence>
<comment type="subcellular location">
    <subcellularLocation>
        <location evidence="1">Nucleus</location>
        <location evidence="1">Nucleolus</location>
    </subcellularLocation>
</comment>
<dbReference type="PANTHER" id="PTHR12821:SF0">
    <property type="entry name" value="BYSTIN"/>
    <property type="match status" value="1"/>
</dbReference>
<dbReference type="GO" id="GO:0030688">
    <property type="term" value="C:preribosome, small subunit precursor"/>
    <property type="evidence" value="ECO:0007669"/>
    <property type="project" value="TreeGrafter"/>
</dbReference>
<dbReference type="PANTHER" id="PTHR12821">
    <property type="entry name" value="BYSTIN"/>
    <property type="match status" value="1"/>
</dbReference>
<gene>
    <name evidence="7" type="ORF">AGLY_006957</name>
</gene>
<evidence type="ECO:0000313" key="8">
    <source>
        <dbReference type="Proteomes" id="UP000475862"/>
    </source>
</evidence>
<dbReference type="OrthoDB" id="2192561at2759"/>
<evidence type="ECO:0000256" key="2">
    <source>
        <dbReference type="ARBA" id="ARBA00007114"/>
    </source>
</evidence>
<dbReference type="EMBL" id="VYZN01000021">
    <property type="protein sequence ID" value="KAE9536724.1"/>
    <property type="molecule type" value="Genomic_DNA"/>
</dbReference>
<dbReference type="AlphaFoldDB" id="A0A6G0TPS7"/>
<comment type="caution">
    <text evidence="7">The sequence shown here is derived from an EMBL/GenBank/DDBJ whole genome shotgun (WGS) entry which is preliminary data.</text>
</comment>
<organism evidence="7 8">
    <name type="scientific">Aphis glycines</name>
    <name type="common">Soybean aphid</name>
    <dbReference type="NCBI Taxonomy" id="307491"/>
    <lineage>
        <taxon>Eukaryota</taxon>
        <taxon>Metazoa</taxon>
        <taxon>Ecdysozoa</taxon>
        <taxon>Arthropoda</taxon>
        <taxon>Hexapoda</taxon>
        <taxon>Insecta</taxon>
        <taxon>Pterygota</taxon>
        <taxon>Neoptera</taxon>
        <taxon>Paraneoptera</taxon>
        <taxon>Hemiptera</taxon>
        <taxon>Sternorrhyncha</taxon>
        <taxon>Aphidomorpha</taxon>
        <taxon>Aphidoidea</taxon>
        <taxon>Aphididae</taxon>
        <taxon>Aphidini</taxon>
        <taxon>Aphis</taxon>
        <taxon>Aphis</taxon>
    </lineage>
</organism>
<keyword evidence="8" id="KW-1185">Reference proteome</keyword>
<feature type="region of interest" description="Disordered" evidence="6">
    <location>
        <begin position="1"/>
        <end position="24"/>
    </location>
</feature>
<dbReference type="FunFam" id="1.25.40.480:FF:000001">
    <property type="entry name" value="Bystin (51.6 kD)-like"/>
    <property type="match status" value="1"/>
</dbReference>
<dbReference type="GO" id="GO:0006364">
    <property type="term" value="P:rRNA processing"/>
    <property type="evidence" value="ECO:0007669"/>
    <property type="project" value="TreeGrafter"/>
</dbReference>
<dbReference type="GO" id="GO:0030515">
    <property type="term" value="F:snoRNA binding"/>
    <property type="evidence" value="ECO:0007669"/>
    <property type="project" value="TreeGrafter"/>
</dbReference>